<dbReference type="SMART" id="SM00285">
    <property type="entry name" value="PBD"/>
    <property type="match status" value="1"/>
</dbReference>
<feature type="compositionally biased region" description="Basic and acidic residues" evidence="1">
    <location>
        <begin position="46"/>
        <end position="55"/>
    </location>
</feature>
<dbReference type="AlphaFoldDB" id="A0AAQ3Q3K6"/>
<keyword evidence="4" id="KW-1185">Reference proteome</keyword>
<dbReference type="Proteomes" id="UP001327560">
    <property type="component" value="Chromosome 2"/>
</dbReference>
<dbReference type="PANTHER" id="PTHR46931:SF14">
    <property type="entry name" value="CRIB DOMAIN-CONTAINING PROTEIN RIC2"/>
    <property type="match status" value="1"/>
</dbReference>
<dbReference type="PROSITE" id="PS50108">
    <property type="entry name" value="CRIB"/>
    <property type="match status" value="1"/>
</dbReference>
<dbReference type="PANTHER" id="PTHR46931">
    <property type="entry name" value="CRIB DOMAIN-CONTAINING PROTEIN RIC2"/>
    <property type="match status" value="1"/>
</dbReference>
<gene>
    <name evidence="3" type="ORF">Cni_G05270</name>
</gene>
<reference evidence="3 4" key="1">
    <citation type="submission" date="2023-10" db="EMBL/GenBank/DDBJ databases">
        <title>Chromosome-scale genome assembly provides insights into flower coloration mechanisms of Canna indica.</title>
        <authorList>
            <person name="Li C."/>
        </authorList>
    </citation>
    <scope>NUCLEOTIDE SEQUENCE [LARGE SCALE GENOMIC DNA]</scope>
    <source>
        <tissue evidence="3">Flower</tissue>
    </source>
</reference>
<proteinExistence type="predicted"/>
<evidence type="ECO:0000256" key="1">
    <source>
        <dbReference type="SAM" id="MobiDB-lite"/>
    </source>
</evidence>
<evidence type="ECO:0000259" key="2">
    <source>
        <dbReference type="PROSITE" id="PS50108"/>
    </source>
</evidence>
<accession>A0AAQ3Q3K6</accession>
<protein>
    <submittedName>
        <fullName evidence="3">CRIB domain-containing protein RIC4</fullName>
    </submittedName>
</protein>
<dbReference type="EMBL" id="CP136891">
    <property type="protein sequence ID" value="WOK96563.1"/>
    <property type="molecule type" value="Genomic_DNA"/>
</dbReference>
<evidence type="ECO:0000313" key="3">
    <source>
        <dbReference type="EMBL" id="WOK96563.1"/>
    </source>
</evidence>
<dbReference type="CDD" id="cd00132">
    <property type="entry name" value="CRIB"/>
    <property type="match status" value="1"/>
</dbReference>
<dbReference type="Pfam" id="PF00786">
    <property type="entry name" value="PBD"/>
    <property type="match status" value="1"/>
</dbReference>
<dbReference type="Gene3D" id="3.90.810.10">
    <property type="entry name" value="CRIB domain"/>
    <property type="match status" value="1"/>
</dbReference>
<organism evidence="3 4">
    <name type="scientific">Canna indica</name>
    <name type="common">Indian-shot</name>
    <dbReference type="NCBI Taxonomy" id="4628"/>
    <lineage>
        <taxon>Eukaryota</taxon>
        <taxon>Viridiplantae</taxon>
        <taxon>Streptophyta</taxon>
        <taxon>Embryophyta</taxon>
        <taxon>Tracheophyta</taxon>
        <taxon>Spermatophyta</taxon>
        <taxon>Magnoliopsida</taxon>
        <taxon>Liliopsida</taxon>
        <taxon>Zingiberales</taxon>
        <taxon>Cannaceae</taxon>
        <taxon>Canna</taxon>
    </lineage>
</organism>
<sequence length="168" mass="18431">MRDRRMDRFVILPFTVGCVSQSSVSVCENQPKRAQTEAAAAAPSGDGERQSDGKLKNSLSIPPLPRPNISAGLHKLVKSFKSLSQYFVFYKGEDEEEEVEMEIGFPTDVQHVAHIGWDGFSSMSSKKSWDKAPEFLSLPSFSLKQFELAMAAQAGAPPPRGPRASCPQ</sequence>
<dbReference type="InterPro" id="IPR044509">
    <property type="entry name" value="RIC2/4"/>
</dbReference>
<feature type="domain" description="CRIB" evidence="2">
    <location>
        <begin position="103"/>
        <end position="116"/>
    </location>
</feature>
<feature type="region of interest" description="Disordered" evidence="1">
    <location>
        <begin position="29"/>
        <end position="65"/>
    </location>
</feature>
<dbReference type="InterPro" id="IPR000095">
    <property type="entry name" value="CRIB_dom"/>
</dbReference>
<dbReference type="InterPro" id="IPR036936">
    <property type="entry name" value="CRIB_dom_sf"/>
</dbReference>
<name>A0AAQ3Q3K6_9LILI</name>
<evidence type="ECO:0000313" key="4">
    <source>
        <dbReference type="Proteomes" id="UP001327560"/>
    </source>
</evidence>